<organism evidence="2 3">
    <name type="scientific">Nocardiopsis alba</name>
    <dbReference type="NCBI Taxonomy" id="53437"/>
    <lineage>
        <taxon>Bacteria</taxon>
        <taxon>Bacillati</taxon>
        <taxon>Actinomycetota</taxon>
        <taxon>Actinomycetes</taxon>
        <taxon>Streptosporangiales</taxon>
        <taxon>Nocardiopsidaceae</taxon>
        <taxon>Nocardiopsis</taxon>
    </lineage>
</organism>
<evidence type="ECO:0000313" key="2">
    <source>
        <dbReference type="EMBL" id="MFB8770346.1"/>
    </source>
</evidence>
<gene>
    <name evidence="2" type="ORF">VSQ78_21815</name>
</gene>
<evidence type="ECO:0000313" key="3">
    <source>
        <dbReference type="Proteomes" id="UP001585053"/>
    </source>
</evidence>
<feature type="transmembrane region" description="Helical" evidence="1">
    <location>
        <begin position="124"/>
        <end position="143"/>
    </location>
</feature>
<dbReference type="RefSeq" id="WP_376737729.1">
    <property type="nucleotide sequence ID" value="NZ_JAYMRS010000010.1"/>
</dbReference>
<proteinExistence type="predicted"/>
<feature type="transmembrane region" description="Helical" evidence="1">
    <location>
        <begin position="20"/>
        <end position="40"/>
    </location>
</feature>
<sequence length="572" mass="60940">MTGKAREDGGGPFRPGPTPVWIGAGLLVGALLWLVTMSVVRGGLLEASGGSLWWTAVPLAALILRGGMRWRRRHLYPPSAPVYLAWMSLACLLALYLVWSAFPEGLFSGTTPEGRAVLARPDDAHVWLVVCAVALGCLLMLAGGRRFEPRPARRFLPMVGVGAVAVVLVGVSLARFVVPWVPHRVAGDLGEPEAIPATVSGVGWEWRPPQGQEIRAVEVWDHGPLVLLSDGVTALDGASGDERWSYLRPNDPVDDVWTRDGRVHVRHLVGETEDGEDLRATDVLDPADGRVVEVRDDLAPPPRDGSYGEWDLEILGEISDLPEGCTVTGVVNHGPLIVGTVGCPDEDGELFENAVGANDPFGWEGTGVDARLVAVDREEEIELWSREWSVPPGEEGPRQKTVPEPGEGHVVVLERGPEGRTLVLDAETGEDLVVLPEEHAYSADLRGVVAADANGAVIARETGELETTFHRIDPSGEVTGTAVVEGVYLHDITIGGSSIAVLEDALAFVGARDHVGESGYTLVAPFGETVGWESPTMMFSEGRAASEAIAVPGALVAVARDGGSERLEGWTP</sequence>
<dbReference type="InterPro" id="IPR015943">
    <property type="entry name" value="WD40/YVTN_repeat-like_dom_sf"/>
</dbReference>
<evidence type="ECO:0008006" key="4">
    <source>
        <dbReference type="Google" id="ProtNLM"/>
    </source>
</evidence>
<keyword evidence="3" id="KW-1185">Reference proteome</keyword>
<accession>A0ABV5E0I8</accession>
<name>A0ABV5E0I8_9ACTN</name>
<feature type="transmembrane region" description="Helical" evidence="1">
    <location>
        <begin position="155"/>
        <end position="178"/>
    </location>
</feature>
<dbReference type="SUPFAM" id="SSF50998">
    <property type="entry name" value="Quinoprotein alcohol dehydrogenase-like"/>
    <property type="match status" value="1"/>
</dbReference>
<keyword evidence="1" id="KW-0812">Transmembrane</keyword>
<feature type="transmembrane region" description="Helical" evidence="1">
    <location>
        <begin position="80"/>
        <end position="102"/>
    </location>
</feature>
<keyword evidence="1" id="KW-0472">Membrane</keyword>
<dbReference type="InterPro" id="IPR011047">
    <property type="entry name" value="Quinoprotein_ADH-like_sf"/>
</dbReference>
<protein>
    <recommendedName>
        <fullName evidence="4">PQQ enzyme repeat family protein</fullName>
    </recommendedName>
</protein>
<feature type="transmembrane region" description="Helical" evidence="1">
    <location>
        <begin position="52"/>
        <end position="68"/>
    </location>
</feature>
<keyword evidence="1" id="KW-1133">Transmembrane helix</keyword>
<evidence type="ECO:0000256" key="1">
    <source>
        <dbReference type="SAM" id="Phobius"/>
    </source>
</evidence>
<reference evidence="2 3" key="1">
    <citation type="submission" date="2024-01" db="EMBL/GenBank/DDBJ databases">
        <title>Genome mining of biosynthetic gene clusters to explore secondary metabolites of Streptomyces sp.</title>
        <authorList>
            <person name="Baig A."/>
            <person name="Ajitkumar Shintre N."/>
            <person name="Kumar H."/>
            <person name="Anbarasu A."/>
            <person name="Ramaiah S."/>
        </authorList>
    </citation>
    <scope>NUCLEOTIDE SEQUENCE [LARGE SCALE GENOMIC DNA]</scope>
    <source>
        <strain evidence="2 3">A01</strain>
    </source>
</reference>
<comment type="caution">
    <text evidence="2">The sequence shown here is derived from an EMBL/GenBank/DDBJ whole genome shotgun (WGS) entry which is preliminary data.</text>
</comment>
<dbReference type="Gene3D" id="2.130.10.10">
    <property type="entry name" value="YVTN repeat-like/Quinoprotein amine dehydrogenase"/>
    <property type="match status" value="1"/>
</dbReference>
<dbReference type="EMBL" id="JAYMRS010000010">
    <property type="protein sequence ID" value="MFB8770346.1"/>
    <property type="molecule type" value="Genomic_DNA"/>
</dbReference>
<dbReference type="Proteomes" id="UP001585053">
    <property type="component" value="Unassembled WGS sequence"/>
</dbReference>